<dbReference type="RefSeq" id="WP_181522107.1">
    <property type="nucleotide sequence ID" value="NZ_JACDUM010000004.1"/>
</dbReference>
<accession>A0A7J9PE14</accession>
<feature type="transmembrane region" description="Helical" evidence="1">
    <location>
        <begin position="163"/>
        <end position="190"/>
    </location>
</feature>
<keyword evidence="1" id="KW-1133">Transmembrane helix</keyword>
<feature type="transmembrane region" description="Helical" evidence="1">
    <location>
        <begin position="211"/>
        <end position="234"/>
    </location>
</feature>
<feature type="transmembrane region" description="Helical" evidence="1">
    <location>
        <begin position="6"/>
        <end position="26"/>
    </location>
</feature>
<evidence type="ECO:0000256" key="1">
    <source>
        <dbReference type="SAM" id="Phobius"/>
    </source>
</evidence>
<protein>
    <submittedName>
        <fullName evidence="2">Uncharacterized protein</fullName>
    </submittedName>
</protein>
<keyword evidence="1" id="KW-0812">Transmembrane</keyword>
<dbReference type="EMBL" id="JACDUM010000004">
    <property type="protein sequence ID" value="MBA2861028.1"/>
    <property type="molecule type" value="Genomic_DNA"/>
</dbReference>
<evidence type="ECO:0000313" key="3">
    <source>
        <dbReference type="Proteomes" id="UP000568063"/>
    </source>
</evidence>
<proteinExistence type="predicted"/>
<organism evidence="2 3">
    <name type="scientific">Methanococcus maripaludis</name>
    <name type="common">Methanococcus deltae</name>
    <dbReference type="NCBI Taxonomy" id="39152"/>
    <lineage>
        <taxon>Archaea</taxon>
        <taxon>Methanobacteriati</taxon>
        <taxon>Methanobacteriota</taxon>
        <taxon>Methanomada group</taxon>
        <taxon>Methanococci</taxon>
        <taxon>Methanococcales</taxon>
        <taxon>Methanococcaceae</taxon>
        <taxon>Methanococcus</taxon>
    </lineage>
</organism>
<evidence type="ECO:0000313" key="2">
    <source>
        <dbReference type="EMBL" id="MBA2861028.1"/>
    </source>
</evidence>
<reference evidence="2 3" key="1">
    <citation type="submission" date="2020-07" db="EMBL/GenBank/DDBJ databases">
        <title>Genomic Encyclopedia of Type Strains, Phase IV (KMG-V): Genome sequencing to study the core and pangenomes of soil and plant-associated prokaryotes.</title>
        <authorList>
            <person name="Whitman W."/>
        </authorList>
    </citation>
    <scope>NUCLEOTIDE SEQUENCE [LARGE SCALE GENOMIC DNA]</scope>
    <source>
        <strain evidence="2 3">C9</strain>
    </source>
</reference>
<comment type="caution">
    <text evidence="2">The sequence shown here is derived from an EMBL/GenBank/DDBJ whole genome shotgun (WGS) entry which is preliminary data.</text>
</comment>
<feature type="transmembrane region" description="Helical" evidence="1">
    <location>
        <begin position="33"/>
        <end position="54"/>
    </location>
</feature>
<keyword evidence="1" id="KW-0472">Membrane</keyword>
<feature type="transmembrane region" description="Helical" evidence="1">
    <location>
        <begin position="412"/>
        <end position="434"/>
    </location>
</feature>
<feature type="transmembrane region" description="Helical" evidence="1">
    <location>
        <begin position="387"/>
        <end position="406"/>
    </location>
</feature>
<gene>
    <name evidence="2" type="ORF">HNP91_001860</name>
</gene>
<feature type="transmembrane region" description="Helical" evidence="1">
    <location>
        <begin position="74"/>
        <end position="92"/>
    </location>
</feature>
<dbReference type="AlphaFoldDB" id="A0A7J9PE14"/>
<feature type="transmembrane region" description="Helical" evidence="1">
    <location>
        <begin position="118"/>
        <end position="143"/>
    </location>
</feature>
<name>A0A7J9PE14_METMI</name>
<sequence length="499" mass="58551">MEFKNQFNKFLLFGILGTGVLIKYFLHPEYGLNIVYISLFVFLISLSYILRYFIRIPNFSNEDEIEYFSTKIARTYIVNPIILMGSILRFILKITLKPSKIIVNVLSNFSENKKYDEFLVYLVATLLTSLLIIIISAIIAVLNYHELFGIFDYFKRSDLLYSFLSNVLVTPTLKNVITVLAVLLGYFSLIEHIKSNKLYFKELKDTKLKSYLDFIFGIHDLFSYVYPILGIYLILNNYILEFFVLLFVYISTKGVFSTVFLKYREYLLDYNKLDAQNNSELILSRGKKYFLKLGQKLDEKYDEFSKFVESDLILIREWNDKKLDEDKIFLDISRVKNGKMPEYKITQCFIDKLCEIDEPFPNISDREINKNDVFNWLKSPLIKITPFIHNIFILLPFLALSFGIYLEFNLITITYLIISFIYCFSVLCVISNGMPEKESVFLKNGDIIKNGYILEDNPEKNYIIIILPTKKIKVMKDSILKIESSLEVLEKLNIDNETE</sequence>
<feature type="transmembrane region" description="Helical" evidence="1">
    <location>
        <begin position="240"/>
        <end position="261"/>
    </location>
</feature>
<dbReference type="Proteomes" id="UP000568063">
    <property type="component" value="Unassembled WGS sequence"/>
</dbReference>